<dbReference type="NCBIfam" id="NF004631">
    <property type="entry name" value="PRK05975.1"/>
    <property type="match status" value="1"/>
</dbReference>
<dbReference type="Gene3D" id="1.20.200.10">
    <property type="entry name" value="Fumarase/aspartase (Central domain)"/>
    <property type="match status" value="1"/>
</dbReference>
<dbReference type="InterPro" id="IPR000362">
    <property type="entry name" value="Fumarate_lyase_fam"/>
</dbReference>
<keyword evidence="4" id="KW-1185">Reference proteome</keyword>
<dbReference type="PANTHER" id="PTHR43172">
    <property type="entry name" value="ADENYLOSUCCINATE LYASE"/>
    <property type="match status" value="1"/>
</dbReference>
<dbReference type="EMBL" id="CP025408">
    <property type="protein sequence ID" value="AUH33638.1"/>
    <property type="molecule type" value="Genomic_DNA"/>
</dbReference>
<feature type="domain" description="Fumarate lyase N-terminal" evidence="2">
    <location>
        <begin position="100"/>
        <end position="294"/>
    </location>
</feature>
<accession>A0A2K9EFA9</accession>
<organism evidence="3 4">
    <name type="scientific">Paracoccus tegillarcae</name>
    <dbReference type="NCBI Taxonomy" id="1529068"/>
    <lineage>
        <taxon>Bacteria</taxon>
        <taxon>Pseudomonadati</taxon>
        <taxon>Pseudomonadota</taxon>
        <taxon>Alphaproteobacteria</taxon>
        <taxon>Rhodobacterales</taxon>
        <taxon>Paracoccaceae</taxon>
        <taxon>Paracoccus</taxon>
    </lineage>
</organism>
<dbReference type="Proteomes" id="UP000233742">
    <property type="component" value="Chromosome"/>
</dbReference>
<evidence type="ECO:0000313" key="3">
    <source>
        <dbReference type="EMBL" id="AUH33638.1"/>
    </source>
</evidence>
<evidence type="ECO:0000259" key="2">
    <source>
        <dbReference type="Pfam" id="PF00206"/>
    </source>
</evidence>
<reference evidence="3 4" key="1">
    <citation type="submission" date="2017-12" db="EMBL/GenBank/DDBJ databases">
        <authorList>
            <person name="Hurst M.R.H."/>
        </authorList>
    </citation>
    <scope>NUCLEOTIDE SEQUENCE [LARGE SCALE GENOMIC DNA]</scope>
    <source>
        <strain evidence="3 4">BM15</strain>
    </source>
</reference>
<gene>
    <name evidence="3" type="ORF">CUV01_09780</name>
</gene>
<dbReference type="Pfam" id="PF00206">
    <property type="entry name" value="Lyase_1"/>
    <property type="match status" value="1"/>
</dbReference>
<dbReference type="KEGG" id="paro:CUV01_09780"/>
<evidence type="ECO:0000313" key="4">
    <source>
        <dbReference type="Proteomes" id="UP000233742"/>
    </source>
</evidence>
<dbReference type="PRINTS" id="PR00149">
    <property type="entry name" value="FUMRATELYASE"/>
</dbReference>
<name>A0A2K9EFA9_9RHOB</name>
<keyword evidence="3" id="KW-0413">Isomerase</keyword>
<dbReference type="SUPFAM" id="SSF48557">
    <property type="entry name" value="L-aspartase-like"/>
    <property type="match status" value="1"/>
</dbReference>
<dbReference type="OrthoDB" id="9768878at2"/>
<protein>
    <submittedName>
        <fullName evidence="3">3-carboxy-cis,cis-muconate cycloisomerase</fullName>
    </submittedName>
</protein>
<dbReference type="PANTHER" id="PTHR43172:SF2">
    <property type="entry name" value="ADENYLOSUCCINATE LYASE C-TERMINAL DOMAIN-CONTAINING PROTEIN"/>
    <property type="match status" value="1"/>
</dbReference>
<dbReference type="InterPro" id="IPR008948">
    <property type="entry name" value="L-Aspartase-like"/>
</dbReference>
<dbReference type="InterPro" id="IPR022761">
    <property type="entry name" value="Fumarate_lyase_N"/>
</dbReference>
<comment type="similarity">
    <text evidence="1">Belongs to the class-II fumarase/aspartase family.</text>
</comment>
<dbReference type="AlphaFoldDB" id="A0A2K9EFA9"/>
<dbReference type="GO" id="GO:0016853">
    <property type="term" value="F:isomerase activity"/>
    <property type="evidence" value="ECO:0007669"/>
    <property type="project" value="UniProtKB-KW"/>
</dbReference>
<proteinExistence type="inferred from homology"/>
<sequence length="353" mass="37127">MGAVMTKADLMGALTGDAGVTALFTDEAWIARIAEVEAALSLAAGTAGAVATDLAGEAAAFVLAFRPDMAALQARMPQDGLPIPEYVRQLKEAADPRLHPALHTGATSQDILDTALLLALARLNDRFDGEVTALATALDDLNARQGDQPLMGRTRMQAALPITVRDRVSAWGAPLPRHKDRLAQLRPRLEVVQYGGAVGLRGGPDNRAGGDAIADALADRLGLHRAPAPWHSARDGLAEYAGWLSLVTGATGKIGQDIALMAQMSEVTLSGGGSSSAMPHKQNPVAAETLVTLARDNAGQLALMHQALLHEQERSGAAWVLEWLTLPRMLSATARSLSLCTDLIGRVERMGEG</sequence>
<evidence type="ECO:0000256" key="1">
    <source>
        <dbReference type="ARBA" id="ARBA00034772"/>
    </source>
</evidence>